<dbReference type="Proteomes" id="UP000464658">
    <property type="component" value="Chromosome"/>
</dbReference>
<dbReference type="InterPro" id="IPR036095">
    <property type="entry name" value="PTS_EIIB-like_sf"/>
</dbReference>
<protein>
    <submittedName>
        <fullName evidence="2">Uncharacterized protein</fullName>
    </submittedName>
</protein>
<evidence type="ECO:0000313" key="3">
    <source>
        <dbReference type="Proteomes" id="UP000464658"/>
    </source>
</evidence>
<dbReference type="GO" id="GO:0008982">
    <property type="term" value="F:protein-N(PI)-phosphohistidine-sugar phosphotransferase activity"/>
    <property type="evidence" value="ECO:0007669"/>
    <property type="project" value="InterPro"/>
</dbReference>
<dbReference type="AlphaFoldDB" id="A0A5S9M7X9"/>
<keyword evidence="1" id="KW-0808">Transferase</keyword>
<evidence type="ECO:0000313" key="2">
    <source>
        <dbReference type="EMBL" id="BBP88955.1"/>
    </source>
</evidence>
<reference evidence="2 3" key="1">
    <citation type="submission" date="2019-12" db="EMBL/GenBank/DDBJ databases">
        <title>Full genome sequence of a Bacillus safensis strain isolated from commercially available natto in Indonesia.</title>
        <authorList>
            <person name="Yoshida M."/>
            <person name="Uomi M."/>
            <person name="Waturangi D."/>
            <person name="Ekaputri J.J."/>
            <person name="Setiamarga D.H.E."/>
        </authorList>
    </citation>
    <scope>NUCLEOTIDE SEQUENCE [LARGE SCALE GENOMIC DNA]</scope>
    <source>
        <strain evidence="2 3">IDN1</strain>
    </source>
</reference>
<accession>A0A5S9M7X9</accession>
<evidence type="ECO:0000256" key="1">
    <source>
        <dbReference type="ARBA" id="ARBA00022679"/>
    </source>
</evidence>
<dbReference type="GO" id="GO:0009401">
    <property type="term" value="P:phosphoenolpyruvate-dependent sugar phosphotransferase system"/>
    <property type="evidence" value="ECO:0007669"/>
    <property type="project" value="InterPro"/>
</dbReference>
<gene>
    <name evidence="2" type="ORF">BsIDN1_25730</name>
</gene>
<sequence length="50" mass="5488">MAADALKEKAKEMGVDIKVETNGSGGIKHALTAKKKLKKHQPSLWQRTSK</sequence>
<dbReference type="EMBL" id="AP021906">
    <property type="protein sequence ID" value="BBP88955.1"/>
    <property type="molecule type" value="Genomic_DNA"/>
</dbReference>
<organism evidence="2 3">
    <name type="scientific">Bacillus safensis</name>
    <dbReference type="NCBI Taxonomy" id="561879"/>
    <lineage>
        <taxon>Bacteria</taxon>
        <taxon>Bacillati</taxon>
        <taxon>Bacillota</taxon>
        <taxon>Bacilli</taxon>
        <taxon>Bacillales</taxon>
        <taxon>Bacillaceae</taxon>
        <taxon>Bacillus</taxon>
    </lineage>
</organism>
<proteinExistence type="predicted"/>
<name>A0A5S9M7X9_BACIA</name>
<dbReference type="SUPFAM" id="SSF52794">
    <property type="entry name" value="PTS system IIB component-like"/>
    <property type="match status" value="1"/>
</dbReference>
<dbReference type="Gene3D" id="3.40.50.2300">
    <property type="match status" value="1"/>
</dbReference>